<feature type="domain" description="ABC-type glycine betaine transport system substrate-binding" evidence="2">
    <location>
        <begin position="54"/>
        <end position="321"/>
    </location>
</feature>
<protein>
    <submittedName>
        <fullName evidence="3">Glycine/betaine ABC transporter substrate-binding protein</fullName>
    </submittedName>
</protein>
<organism evidence="3 4">
    <name type="scientific">Pseudonocardia asaccharolytica DSM 44247 = NBRC 16224</name>
    <dbReference type="NCBI Taxonomy" id="1123024"/>
    <lineage>
        <taxon>Bacteria</taxon>
        <taxon>Bacillati</taxon>
        <taxon>Actinomycetota</taxon>
        <taxon>Actinomycetes</taxon>
        <taxon>Pseudonocardiales</taxon>
        <taxon>Pseudonocardiaceae</taxon>
        <taxon>Pseudonocardia</taxon>
    </lineage>
</organism>
<name>A0A511D712_9PSEU</name>
<dbReference type="AlphaFoldDB" id="A0A511D712"/>
<keyword evidence="1" id="KW-0732">Signal</keyword>
<dbReference type="PROSITE" id="PS51318">
    <property type="entry name" value="TAT"/>
    <property type="match status" value="1"/>
</dbReference>
<dbReference type="EMBL" id="BJVI01000078">
    <property type="protein sequence ID" value="GEL20579.1"/>
    <property type="molecule type" value="Genomic_DNA"/>
</dbReference>
<gene>
    <name evidence="3" type="ORF">PA7_44160</name>
</gene>
<keyword evidence="4" id="KW-1185">Reference proteome</keyword>
<feature type="chain" id="PRO_5021849836" evidence="1">
    <location>
        <begin position="38"/>
        <end position="329"/>
    </location>
</feature>
<dbReference type="STRING" id="1123024.GCA_000423625_01917"/>
<dbReference type="Pfam" id="PF04069">
    <property type="entry name" value="OpuAC"/>
    <property type="match status" value="1"/>
</dbReference>
<evidence type="ECO:0000313" key="4">
    <source>
        <dbReference type="Proteomes" id="UP000321328"/>
    </source>
</evidence>
<evidence type="ECO:0000256" key="1">
    <source>
        <dbReference type="SAM" id="SignalP"/>
    </source>
</evidence>
<feature type="signal peptide" evidence="1">
    <location>
        <begin position="1"/>
        <end position="37"/>
    </location>
</feature>
<dbReference type="Gene3D" id="3.40.190.10">
    <property type="entry name" value="Periplasmic binding protein-like II"/>
    <property type="match status" value="1"/>
</dbReference>
<dbReference type="InterPro" id="IPR007210">
    <property type="entry name" value="ABC_Gly_betaine_transp_sub-bd"/>
</dbReference>
<dbReference type="OrthoDB" id="9781705at2"/>
<dbReference type="GO" id="GO:0022857">
    <property type="term" value="F:transmembrane transporter activity"/>
    <property type="evidence" value="ECO:0007669"/>
    <property type="project" value="InterPro"/>
</dbReference>
<sequence>MRIVKLASRRGVRRIAAVLAGAVLTLAGCGAPGSAPAAPADGLAARLDLAGQRYVVGGKNFDEQLVLCQIAVAALESVNAEVIERCNIGGTDATRNALLAGDIQLYWEYTGIAWAGFFKQTEQVPDAQTLFDLVSQRDLAQNRIRWLPRAPFNNTYGFAVNERTAAELDLTTLSDMAHHLSSGRPGALCVETEYANRADGLRGLEQAYGFQVPPERVWTLPTDAIYQATADRDPCLFGEVFTTDGRVAALQLRVLQDDKSYHATYNAAVTIHEDAYAKAPEIAEVFAPIAAALDESAISELNRQVWAGDRQPREVVRAWLSDKGFIGAG</sequence>
<dbReference type="InterPro" id="IPR006311">
    <property type="entry name" value="TAT_signal"/>
</dbReference>
<dbReference type="Gene3D" id="3.40.190.120">
    <property type="entry name" value="Osmoprotection protein (prox), domain 2"/>
    <property type="match status" value="1"/>
</dbReference>
<dbReference type="PROSITE" id="PS51257">
    <property type="entry name" value="PROKAR_LIPOPROTEIN"/>
    <property type="match status" value="1"/>
</dbReference>
<reference evidence="3 4" key="1">
    <citation type="submission" date="2019-07" db="EMBL/GenBank/DDBJ databases">
        <title>Whole genome shotgun sequence of Pseudonocardia asaccharolytica NBRC 16224.</title>
        <authorList>
            <person name="Hosoyama A."/>
            <person name="Uohara A."/>
            <person name="Ohji S."/>
            <person name="Ichikawa N."/>
        </authorList>
    </citation>
    <scope>NUCLEOTIDE SEQUENCE [LARGE SCALE GENOMIC DNA]</scope>
    <source>
        <strain evidence="3 4">NBRC 16224</strain>
    </source>
</reference>
<comment type="caution">
    <text evidence="3">The sequence shown here is derived from an EMBL/GenBank/DDBJ whole genome shotgun (WGS) entry which is preliminary data.</text>
</comment>
<proteinExistence type="predicted"/>
<dbReference type="Proteomes" id="UP000321328">
    <property type="component" value="Unassembled WGS sequence"/>
</dbReference>
<dbReference type="GO" id="GO:0043190">
    <property type="term" value="C:ATP-binding cassette (ABC) transporter complex"/>
    <property type="evidence" value="ECO:0007669"/>
    <property type="project" value="InterPro"/>
</dbReference>
<accession>A0A511D712</accession>
<dbReference type="SUPFAM" id="SSF53850">
    <property type="entry name" value="Periplasmic binding protein-like II"/>
    <property type="match status" value="1"/>
</dbReference>
<evidence type="ECO:0000259" key="2">
    <source>
        <dbReference type="Pfam" id="PF04069"/>
    </source>
</evidence>
<evidence type="ECO:0000313" key="3">
    <source>
        <dbReference type="EMBL" id="GEL20579.1"/>
    </source>
</evidence>